<organism evidence="3 4">
    <name type="scientific">Aliarcobacter cryaerophilus</name>
    <dbReference type="NCBI Taxonomy" id="28198"/>
    <lineage>
        <taxon>Bacteria</taxon>
        <taxon>Pseudomonadati</taxon>
        <taxon>Campylobacterota</taxon>
        <taxon>Epsilonproteobacteria</taxon>
        <taxon>Campylobacterales</taxon>
        <taxon>Arcobacteraceae</taxon>
        <taxon>Aliarcobacter</taxon>
    </lineage>
</organism>
<dbReference type="Pfam" id="PF00534">
    <property type="entry name" value="Glycos_transf_1"/>
    <property type="match status" value="1"/>
</dbReference>
<evidence type="ECO:0000313" key="4">
    <source>
        <dbReference type="Proteomes" id="UP000239151"/>
    </source>
</evidence>
<dbReference type="PANTHER" id="PTHR12526">
    <property type="entry name" value="GLYCOSYLTRANSFERASE"/>
    <property type="match status" value="1"/>
</dbReference>
<dbReference type="AlphaFoldDB" id="A0A2S9TCZ7"/>
<sequence length="393" mass="45558">MKVLKIIHGFPPDYMAGSEVYSYHLAKELINQDINVTVFTRVENEFDDNYKIYEESYENINIVRVNKPKKDYLFTDKYYDKEIDRIFENYLKSIMPDIVHIGHLSHLSTNFIKIVKKNNIPIIYTIHDFWLYCVKGQLINKEGKICSGPSIDKCFNCSNYVVNEKEVELIIEHMNESINMIDKFISPSITLKDFFVKQDICEEKIAYLKYGFNTEKIKYNRKVFNNAMKINFGFMGRVIPTKGIKVLVDCFKNLENETLSIYGGIGIQKRFLETENIKFKGSYHNNNINEVLNDIDVLIVPSIWLENAPLVIQEAFLAGIPVITSNLGGMSELVKNGVNGYTFEAGNSKELEKIITMISNRPEMLNELENSRDLIIDIKEDVKNIVKLYKELL</sequence>
<dbReference type="PANTHER" id="PTHR12526:SF638">
    <property type="entry name" value="SPORE COAT PROTEIN SA"/>
    <property type="match status" value="1"/>
</dbReference>
<evidence type="ECO:0008006" key="5">
    <source>
        <dbReference type="Google" id="ProtNLM"/>
    </source>
</evidence>
<dbReference type="InterPro" id="IPR028098">
    <property type="entry name" value="Glyco_trans_4-like_N"/>
</dbReference>
<feature type="domain" description="Glycosyltransferase subfamily 4-like N-terminal" evidence="2">
    <location>
        <begin position="17"/>
        <end position="215"/>
    </location>
</feature>
<dbReference type="InterPro" id="IPR001296">
    <property type="entry name" value="Glyco_trans_1"/>
</dbReference>
<accession>A0A2S9TCZ7</accession>
<dbReference type="EMBL" id="NXGI01000017">
    <property type="protein sequence ID" value="PRM96700.1"/>
    <property type="molecule type" value="Genomic_DNA"/>
</dbReference>
<comment type="caution">
    <text evidence="3">The sequence shown here is derived from an EMBL/GenBank/DDBJ whole genome shotgun (WGS) entry which is preliminary data.</text>
</comment>
<dbReference type="SUPFAM" id="SSF53756">
    <property type="entry name" value="UDP-Glycosyltransferase/glycogen phosphorylase"/>
    <property type="match status" value="1"/>
</dbReference>
<dbReference type="CDD" id="cd03823">
    <property type="entry name" value="GT4_ExpE7-like"/>
    <property type="match status" value="1"/>
</dbReference>
<dbReference type="GO" id="GO:0016757">
    <property type="term" value="F:glycosyltransferase activity"/>
    <property type="evidence" value="ECO:0007669"/>
    <property type="project" value="InterPro"/>
</dbReference>
<protein>
    <recommendedName>
        <fullName evidence="5">Glycosyl transferase family 1</fullName>
    </recommendedName>
</protein>
<gene>
    <name evidence="3" type="ORF">CJ670_08010</name>
</gene>
<reference evidence="3 4" key="1">
    <citation type="submission" date="2017-09" db="EMBL/GenBank/DDBJ databases">
        <title>Reassesment of A. cryaerophilus.</title>
        <authorList>
            <person name="Perez-Cataluna A."/>
            <person name="Collado L."/>
            <person name="Salgado O."/>
            <person name="Lefinanco V."/>
            <person name="Figueras M.J."/>
        </authorList>
    </citation>
    <scope>NUCLEOTIDE SEQUENCE [LARGE SCALE GENOMIC DNA]</scope>
    <source>
        <strain evidence="3 4">LMG 9065</strain>
    </source>
</reference>
<name>A0A2S9TCZ7_9BACT</name>
<dbReference type="Proteomes" id="UP000239151">
    <property type="component" value="Unassembled WGS sequence"/>
</dbReference>
<proteinExistence type="predicted"/>
<evidence type="ECO:0000259" key="1">
    <source>
        <dbReference type="Pfam" id="PF00534"/>
    </source>
</evidence>
<feature type="domain" description="Glycosyl transferase family 1" evidence="1">
    <location>
        <begin position="220"/>
        <end position="369"/>
    </location>
</feature>
<dbReference type="Pfam" id="PF13439">
    <property type="entry name" value="Glyco_transf_4"/>
    <property type="match status" value="1"/>
</dbReference>
<evidence type="ECO:0000313" key="3">
    <source>
        <dbReference type="EMBL" id="PRM96700.1"/>
    </source>
</evidence>
<evidence type="ECO:0000259" key="2">
    <source>
        <dbReference type="Pfam" id="PF13439"/>
    </source>
</evidence>
<dbReference type="Gene3D" id="3.40.50.2000">
    <property type="entry name" value="Glycogen Phosphorylase B"/>
    <property type="match status" value="2"/>
</dbReference>